<dbReference type="Gene3D" id="3.40.50.720">
    <property type="entry name" value="NAD(P)-binding Rossmann-like Domain"/>
    <property type="match status" value="1"/>
</dbReference>
<accession>A0A7R7ZMW1</accession>
<name>A0A7R7ZMW1_ASPCH</name>
<dbReference type="RefSeq" id="XP_043136455.1">
    <property type="nucleotide sequence ID" value="XM_043278702.1"/>
</dbReference>
<gene>
    <name evidence="2" type="ORF">ACHE_40497A</name>
</gene>
<dbReference type="KEGG" id="ache:ACHE_40497A"/>
<evidence type="ECO:0000313" key="3">
    <source>
        <dbReference type="Proteomes" id="UP000637239"/>
    </source>
</evidence>
<dbReference type="GeneID" id="66982292"/>
<evidence type="ECO:0000256" key="1">
    <source>
        <dbReference type="ARBA" id="ARBA00006484"/>
    </source>
</evidence>
<dbReference type="AlphaFoldDB" id="A0A7R7ZMW1"/>
<organism evidence="2 3">
    <name type="scientific">Aspergillus chevalieri</name>
    <name type="common">Eurotium chevalieri</name>
    <dbReference type="NCBI Taxonomy" id="182096"/>
    <lineage>
        <taxon>Eukaryota</taxon>
        <taxon>Fungi</taxon>
        <taxon>Dikarya</taxon>
        <taxon>Ascomycota</taxon>
        <taxon>Pezizomycotina</taxon>
        <taxon>Eurotiomycetes</taxon>
        <taxon>Eurotiomycetidae</taxon>
        <taxon>Eurotiales</taxon>
        <taxon>Aspergillaceae</taxon>
        <taxon>Aspergillus</taxon>
        <taxon>Aspergillus subgen. Aspergillus</taxon>
    </lineage>
</organism>
<dbReference type="SUPFAM" id="SSF51735">
    <property type="entry name" value="NAD(P)-binding Rossmann-fold domains"/>
    <property type="match status" value="1"/>
</dbReference>
<dbReference type="PRINTS" id="PR00081">
    <property type="entry name" value="GDHRDH"/>
</dbReference>
<protein>
    <recommendedName>
        <fullName evidence="4">Short chain oxidoreductase</fullName>
    </recommendedName>
</protein>
<evidence type="ECO:0008006" key="4">
    <source>
        <dbReference type="Google" id="ProtNLM"/>
    </source>
</evidence>
<dbReference type="Pfam" id="PF00106">
    <property type="entry name" value="adh_short"/>
    <property type="match status" value="1"/>
</dbReference>
<dbReference type="EMBL" id="AP024419">
    <property type="protein sequence ID" value="BCR87933.1"/>
    <property type="molecule type" value="Genomic_DNA"/>
</dbReference>
<sequence>MASYLVTGSSKGLNLGFCNILASKPASEVSKVFATARRHTDALKDLISRYPQRVEFVLMDVLSEESVQKATEQVEKSLGGKGLDVLINGVGIMPFAPEGVHTVNNLDFILNSNVLGAHLVTRNILPLLRKGNLKKVANISTSLGSITLAPKYHTHMPTPAYKISKAALNMLTVQYAMDFADQGFTFFAICPGWVKTDLGGEFADLTIEQSVNAILNVVFNSTPQANNGKFMNIHVPGWERSEGINQYNGGEIPW</sequence>
<comment type="similarity">
    <text evidence="1">Belongs to the short-chain dehydrogenases/reductases (SDR) family.</text>
</comment>
<dbReference type="InterPro" id="IPR051468">
    <property type="entry name" value="Fungal_SecMetab_SDRs"/>
</dbReference>
<dbReference type="InterPro" id="IPR036291">
    <property type="entry name" value="NAD(P)-bd_dom_sf"/>
</dbReference>
<dbReference type="PANTHER" id="PTHR43544">
    <property type="entry name" value="SHORT-CHAIN DEHYDROGENASE/REDUCTASE"/>
    <property type="match status" value="1"/>
</dbReference>
<reference evidence="2" key="2">
    <citation type="submission" date="2021-02" db="EMBL/GenBank/DDBJ databases">
        <title>Aspergillus chevalieri M1 genome sequence.</title>
        <authorList>
            <person name="Kadooka C."/>
            <person name="Mori K."/>
            <person name="Futagami T."/>
        </authorList>
    </citation>
    <scope>NUCLEOTIDE SEQUENCE</scope>
    <source>
        <strain evidence="2">M1</strain>
    </source>
</reference>
<evidence type="ECO:0000313" key="2">
    <source>
        <dbReference type="EMBL" id="BCR87933.1"/>
    </source>
</evidence>
<proteinExistence type="inferred from homology"/>
<reference evidence="2" key="1">
    <citation type="submission" date="2021-01" db="EMBL/GenBank/DDBJ databases">
        <authorList>
            <consortium name="Aspergillus chevalieri M1 genome sequencing consortium"/>
            <person name="Kazuki M."/>
            <person name="Futagami T."/>
        </authorList>
    </citation>
    <scope>NUCLEOTIDE SEQUENCE</scope>
    <source>
        <strain evidence="2">M1</strain>
    </source>
</reference>
<dbReference type="PANTHER" id="PTHR43544:SF36">
    <property type="entry name" value="CHAIN OXIDOREDUCTASE (CSGA), PUTATIVE (AFU_ORTHOLOGUE AFUA_4G00910)-RELATED"/>
    <property type="match status" value="1"/>
</dbReference>
<keyword evidence="3" id="KW-1185">Reference proteome</keyword>
<dbReference type="InterPro" id="IPR002347">
    <property type="entry name" value="SDR_fam"/>
</dbReference>
<dbReference type="GO" id="GO:0005737">
    <property type="term" value="C:cytoplasm"/>
    <property type="evidence" value="ECO:0007669"/>
    <property type="project" value="TreeGrafter"/>
</dbReference>
<dbReference type="Proteomes" id="UP000637239">
    <property type="component" value="Chromosome 4"/>
</dbReference>
<dbReference type="GO" id="GO:0016491">
    <property type="term" value="F:oxidoreductase activity"/>
    <property type="evidence" value="ECO:0007669"/>
    <property type="project" value="TreeGrafter"/>
</dbReference>
<dbReference type="CDD" id="cd05325">
    <property type="entry name" value="carb_red_sniffer_like_SDR_c"/>
    <property type="match status" value="1"/>
</dbReference>